<evidence type="ECO:0000313" key="3">
    <source>
        <dbReference type="Proteomes" id="UP000054538"/>
    </source>
</evidence>
<dbReference type="InterPro" id="IPR012337">
    <property type="entry name" value="RNaseH-like_sf"/>
</dbReference>
<dbReference type="InParanoid" id="A0A0D0E4A3"/>
<dbReference type="SUPFAM" id="SSF53098">
    <property type="entry name" value="Ribonuclease H-like"/>
    <property type="match status" value="1"/>
</dbReference>
<dbReference type="EMBL" id="KN825321">
    <property type="protein sequence ID" value="KIK92040.1"/>
    <property type="molecule type" value="Genomic_DNA"/>
</dbReference>
<dbReference type="GO" id="GO:0046983">
    <property type="term" value="F:protein dimerization activity"/>
    <property type="evidence" value="ECO:0007669"/>
    <property type="project" value="InterPro"/>
</dbReference>
<dbReference type="InterPro" id="IPR008906">
    <property type="entry name" value="HATC_C_dom"/>
</dbReference>
<keyword evidence="3" id="KW-1185">Reference proteome</keyword>
<dbReference type="HOGENOM" id="CLU_009123_15_1_1"/>
<reference evidence="3" key="2">
    <citation type="submission" date="2015-01" db="EMBL/GenBank/DDBJ databases">
        <title>Evolutionary Origins and Diversification of the Mycorrhizal Mutualists.</title>
        <authorList>
            <consortium name="DOE Joint Genome Institute"/>
            <consortium name="Mycorrhizal Genomics Consortium"/>
            <person name="Kohler A."/>
            <person name="Kuo A."/>
            <person name="Nagy L.G."/>
            <person name="Floudas D."/>
            <person name="Copeland A."/>
            <person name="Barry K.W."/>
            <person name="Cichocki N."/>
            <person name="Veneault-Fourrey C."/>
            <person name="LaButti K."/>
            <person name="Lindquist E.A."/>
            <person name="Lipzen A."/>
            <person name="Lundell T."/>
            <person name="Morin E."/>
            <person name="Murat C."/>
            <person name="Riley R."/>
            <person name="Ohm R."/>
            <person name="Sun H."/>
            <person name="Tunlid A."/>
            <person name="Henrissat B."/>
            <person name="Grigoriev I.V."/>
            <person name="Hibbett D.S."/>
            <person name="Martin F."/>
        </authorList>
    </citation>
    <scope>NUCLEOTIDE SEQUENCE [LARGE SCALE GENOMIC DNA]</scope>
    <source>
        <strain evidence="3">Ve08.2h10</strain>
    </source>
</reference>
<feature type="domain" description="HAT C-terminal dimerisation" evidence="1">
    <location>
        <begin position="2"/>
        <end position="52"/>
    </location>
</feature>
<protein>
    <submittedName>
        <fullName evidence="2">Unplaced genomic scaffold scaffold_499, whole genome shotgun sequence</fullName>
    </submittedName>
</protein>
<dbReference type="Pfam" id="PF05699">
    <property type="entry name" value="Dimer_Tnp_hAT"/>
    <property type="match status" value="1"/>
</dbReference>
<evidence type="ECO:0000313" key="2">
    <source>
        <dbReference type="EMBL" id="KIK92040.1"/>
    </source>
</evidence>
<dbReference type="Proteomes" id="UP000054538">
    <property type="component" value="Unassembled WGS sequence"/>
</dbReference>
<dbReference type="AlphaFoldDB" id="A0A0D0E4A3"/>
<name>A0A0D0E4A3_9AGAM</name>
<feature type="non-terminal residue" evidence="2">
    <location>
        <position position="1"/>
    </location>
</feature>
<accession>A0A0D0E4A3</accession>
<dbReference type="OrthoDB" id="3241084at2759"/>
<proteinExistence type="predicted"/>
<gene>
    <name evidence="2" type="ORF">PAXRUDRAFT_148157</name>
</gene>
<sequence length="82" mass="9594">HPLLYCISLDILPTQASTVPCKHVFSSGKEINTDHHNNLLPEMMQMLQMIKYMFHKDRLSFENDWLNYEHKIAEIPSHTSAI</sequence>
<evidence type="ECO:0000259" key="1">
    <source>
        <dbReference type="Pfam" id="PF05699"/>
    </source>
</evidence>
<reference evidence="2 3" key="1">
    <citation type="submission" date="2014-04" db="EMBL/GenBank/DDBJ databases">
        <authorList>
            <consortium name="DOE Joint Genome Institute"/>
            <person name="Kuo A."/>
            <person name="Kohler A."/>
            <person name="Jargeat P."/>
            <person name="Nagy L.G."/>
            <person name="Floudas D."/>
            <person name="Copeland A."/>
            <person name="Barry K.W."/>
            <person name="Cichocki N."/>
            <person name="Veneault-Fourrey C."/>
            <person name="LaButti K."/>
            <person name="Lindquist E.A."/>
            <person name="Lipzen A."/>
            <person name="Lundell T."/>
            <person name="Morin E."/>
            <person name="Murat C."/>
            <person name="Sun H."/>
            <person name="Tunlid A."/>
            <person name="Henrissat B."/>
            <person name="Grigoriev I.V."/>
            <person name="Hibbett D.S."/>
            <person name="Martin F."/>
            <person name="Nordberg H.P."/>
            <person name="Cantor M.N."/>
            <person name="Hua S.X."/>
        </authorList>
    </citation>
    <scope>NUCLEOTIDE SEQUENCE [LARGE SCALE GENOMIC DNA]</scope>
    <source>
        <strain evidence="2 3">Ve08.2h10</strain>
    </source>
</reference>
<organism evidence="2 3">
    <name type="scientific">Paxillus rubicundulus Ve08.2h10</name>
    <dbReference type="NCBI Taxonomy" id="930991"/>
    <lineage>
        <taxon>Eukaryota</taxon>
        <taxon>Fungi</taxon>
        <taxon>Dikarya</taxon>
        <taxon>Basidiomycota</taxon>
        <taxon>Agaricomycotina</taxon>
        <taxon>Agaricomycetes</taxon>
        <taxon>Agaricomycetidae</taxon>
        <taxon>Boletales</taxon>
        <taxon>Paxilineae</taxon>
        <taxon>Paxillaceae</taxon>
        <taxon>Paxillus</taxon>
    </lineage>
</organism>